<name>A0ABS4EAC2_9FIRM</name>
<evidence type="ECO:0000256" key="2">
    <source>
        <dbReference type="SAM" id="MobiDB-lite"/>
    </source>
</evidence>
<dbReference type="PANTHER" id="PTHR30535">
    <property type="entry name" value="VITAMIN B12-BINDING PROTEIN"/>
    <property type="match status" value="1"/>
</dbReference>
<accession>A0ABS4EAC2</accession>
<dbReference type="InterPro" id="IPR002491">
    <property type="entry name" value="ABC_transptr_periplasmic_BD"/>
</dbReference>
<keyword evidence="3" id="KW-0732">Signal</keyword>
<dbReference type="PROSITE" id="PS50983">
    <property type="entry name" value="FE_B12_PBP"/>
    <property type="match status" value="1"/>
</dbReference>
<comment type="similarity">
    <text evidence="1">Belongs to the bacterial solute-binding protein 8 family.</text>
</comment>
<evidence type="ECO:0000313" key="5">
    <source>
        <dbReference type="EMBL" id="MBP1854892.1"/>
    </source>
</evidence>
<gene>
    <name evidence="5" type="ORF">J2Z43_001285</name>
</gene>
<keyword evidence="6" id="KW-1185">Reference proteome</keyword>
<comment type="caution">
    <text evidence="5">The sequence shown here is derived from an EMBL/GenBank/DDBJ whole genome shotgun (WGS) entry which is preliminary data.</text>
</comment>
<protein>
    <submittedName>
        <fullName evidence="5">Iron complex transport system substrate-binding protein</fullName>
    </submittedName>
</protein>
<dbReference type="PANTHER" id="PTHR30535:SF7">
    <property type="entry name" value="IRON(III) DICITRATE-BINDING PROTEIN"/>
    <property type="match status" value="1"/>
</dbReference>
<feature type="domain" description="Fe/B12 periplasmic-binding" evidence="4">
    <location>
        <begin position="80"/>
        <end position="353"/>
    </location>
</feature>
<dbReference type="EMBL" id="JAGGJX010000002">
    <property type="protein sequence ID" value="MBP1854892.1"/>
    <property type="molecule type" value="Genomic_DNA"/>
</dbReference>
<dbReference type="Proteomes" id="UP000767291">
    <property type="component" value="Unassembled WGS sequence"/>
</dbReference>
<evidence type="ECO:0000256" key="3">
    <source>
        <dbReference type="SAM" id="SignalP"/>
    </source>
</evidence>
<evidence type="ECO:0000259" key="4">
    <source>
        <dbReference type="PROSITE" id="PS50983"/>
    </source>
</evidence>
<dbReference type="SUPFAM" id="SSF53807">
    <property type="entry name" value="Helical backbone' metal receptor"/>
    <property type="match status" value="1"/>
</dbReference>
<evidence type="ECO:0000313" key="6">
    <source>
        <dbReference type="Proteomes" id="UP000767291"/>
    </source>
</evidence>
<sequence>MKKQNFLKSFLSVLIVSILVLGTTACSPKKSESDNKEGNSPQAQVETDSKPEKTKYPLTITTYGSDGEELKTVYKKAPEKALAVYQGSIETLLALGLEDKIAATAGLDNEVSSDLKPAFDKVKYLTEFAPSKESVTMLNPDLILSWGSYFGDKTLGDAASLVNNGTNIYINSNTRKKDAVARTLENEFTDILNLGKIFDVQEKAHQIVDDMKSEIDKVAAKTSKIEKKPTALILEFQGDTIVNYGASSLGGDMVTKLGGKLVNEDGADLGKEDIINLNPDVIFVVYMPYSGDDAEKVKKENLDKILEDKSLASLSAIKNKRVQPIMLGDMYASGIRTKNGIVNFAEGLYPNLK</sequence>
<dbReference type="RefSeq" id="WP_209456401.1">
    <property type="nucleotide sequence ID" value="NZ_BAAACS010000002.1"/>
</dbReference>
<proteinExistence type="inferred from homology"/>
<feature type="signal peptide" evidence="3">
    <location>
        <begin position="1"/>
        <end position="25"/>
    </location>
</feature>
<dbReference type="Pfam" id="PF01497">
    <property type="entry name" value="Peripla_BP_2"/>
    <property type="match status" value="1"/>
</dbReference>
<organism evidence="5 6">
    <name type="scientific">Metaclostridioides mangenotii</name>
    <dbReference type="NCBI Taxonomy" id="1540"/>
    <lineage>
        <taxon>Bacteria</taxon>
        <taxon>Bacillati</taxon>
        <taxon>Bacillota</taxon>
        <taxon>Clostridia</taxon>
        <taxon>Peptostreptococcales</taxon>
        <taxon>Peptostreptococcaceae</taxon>
        <taxon>Metaclostridioides</taxon>
    </lineage>
</organism>
<dbReference type="InterPro" id="IPR050902">
    <property type="entry name" value="ABC_Transporter_SBP"/>
</dbReference>
<evidence type="ECO:0000256" key="1">
    <source>
        <dbReference type="ARBA" id="ARBA00008814"/>
    </source>
</evidence>
<feature type="region of interest" description="Disordered" evidence="2">
    <location>
        <begin position="28"/>
        <end position="51"/>
    </location>
</feature>
<feature type="chain" id="PRO_5046307148" evidence="3">
    <location>
        <begin position="26"/>
        <end position="353"/>
    </location>
</feature>
<reference evidence="5 6" key="1">
    <citation type="submission" date="2021-03" db="EMBL/GenBank/DDBJ databases">
        <title>Genomic Encyclopedia of Type Strains, Phase IV (KMG-IV): sequencing the most valuable type-strain genomes for metagenomic binning, comparative biology and taxonomic classification.</title>
        <authorList>
            <person name="Goeker M."/>
        </authorList>
    </citation>
    <scope>NUCLEOTIDE SEQUENCE [LARGE SCALE GENOMIC DNA]</scope>
    <source>
        <strain evidence="5 6">DSM 1289</strain>
    </source>
</reference>
<dbReference type="Gene3D" id="3.40.50.1980">
    <property type="entry name" value="Nitrogenase molybdenum iron protein domain"/>
    <property type="match status" value="2"/>
</dbReference>
<dbReference type="PROSITE" id="PS51257">
    <property type="entry name" value="PROKAR_LIPOPROTEIN"/>
    <property type="match status" value="1"/>
</dbReference>